<keyword evidence="11" id="KW-0966">Cell projection</keyword>
<evidence type="ECO:0000256" key="14">
    <source>
        <dbReference type="ARBA" id="ARBA00046717"/>
    </source>
</evidence>
<feature type="region of interest" description="Disordered" evidence="15">
    <location>
        <begin position="239"/>
        <end position="263"/>
    </location>
</feature>
<keyword evidence="6" id="KW-0282">Flagellum</keyword>
<keyword evidence="4" id="KW-0963">Cytoplasm</keyword>
<sequence length="900" mass="106701">MEVLKEKVEEEEEAEREEAAVRAERGEKVVRPMEVRREEAPMTQEMLRDLEKKLSDIEMAIPEKLSTFTKDTIDISKLPLSYQSNTLKEEHLLQVADSFSRQYSHLCPDRVPLFLHPLNECEVPKLVSTTIRPTLMPYPELYNWDSCAQFVSDFLTMVPLLDPLKPPSHLYSPTTVLKYQEGNCFDFSTLLCSMLLGAGYDAYCVNGYGSQDMCQMDLTRDVCPLTVKHQEVVQEEEKVPPKKYAIKPPRDLTSRFQQEQETKKLEEIKAEEERRLREEEERLLREEDKEATQYPSTFLWMISHPESQRRKPDVEKAKTDPLHGLRVHSWVLVLSGKREVPESFFIDPFTARSYSTQDDHFLGIESLWNHKNYWVNMQDCWNCCKDLVFDLGDPVRWEYLLLGTEKSHLSLTEEEEDGLNDDDDVENLGKEDEDKSFDMPPSWVEQIEISPEAFETRCPNGKKVIQYKRAKLEKWAPYLNSNGLVCRLTTYEDLECTKTLEIKEWFQNREDMLELKHIDKSTGLNVDYFKPGHPQALRVHSYKSMQPETDRIMEFYDRARVDGLVKREETSKTMTEYYRGRSDFLSYRHVSFGDRVKKLSLNSAESNPRPIVKITERFARNPEQPADEDVAERVFLISEERIQLRYHCRDDHITASKREFLRRSEVDNKGNKIVMTPDMCISFEVEPMEHTKKLLYQYEAMMRLKNEEKLSRHQAWESELEVLEILKLREEEEEEHRLTISIYDTKRNEKSKEYREAMERVMHEEHLRQVEAQLDYLAPFLAQLPPSEKMTRWQAMRVKDECLSDFKQRLIDKANLIQARFEKETQELQKKQQWYQENQVTLTVEDEDLYLSYCSQAMFRIRILEQRLNRHKELAPLKYLALEEKLYKDPRLVEFMKVFV</sequence>
<evidence type="ECO:0000313" key="20">
    <source>
        <dbReference type="Proteomes" id="UP000823872"/>
    </source>
</evidence>
<accession>A0ABI7W030</accession>
<evidence type="ECO:0000259" key="16">
    <source>
        <dbReference type="Pfam" id="PF24656"/>
    </source>
</evidence>
<dbReference type="GeneTree" id="ENSGT00390000004913"/>
<reference evidence="19" key="3">
    <citation type="submission" date="2025-09" db="UniProtKB">
        <authorList>
            <consortium name="Ensembl"/>
        </authorList>
    </citation>
    <scope>IDENTIFICATION</scope>
    <source>
        <strain evidence="19">breed Abyssinian</strain>
    </source>
</reference>
<evidence type="ECO:0000256" key="7">
    <source>
        <dbReference type="ARBA" id="ARBA00022871"/>
    </source>
</evidence>
<evidence type="ECO:0000256" key="3">
    <source>
        <dbReference type="ARBA" id="ARBA00021303"/>
    </source>
</evidence>
<feature type="compositionally biased region" description="Basic and acidic residues" evidence="15">
    <location>
        <begin position="248"/>
        <end position="263"/>
    </location>
</feature>
<dbReference type="PANTHER" id="PTHR35249">
    <property type="entry name" value="DYNEIN REGULATORY COMPLEX SUBUNIT 7"/>
    <property type="match status" value="1"/>
</dbReference>
<evidence type="ECO:0000256" key="12">
    <source>
        <dbReference type="ARBA" id="ARBA00031627"/>
    </source>
</evidence>
<evidence type="ECO:0000256" key="2">
    <source>
        <dbReference type="ARBA" id="ARBA00010738"/>
    </source>
</evidence>
<dbReference type="Ensembl" id="ENSFCTT00005005864.1">
    <property type="protein sequence ID" value="ENSFCTP00005003711.1"/>
    <property type="gene ID" value="ENSFCTG00005002213.1"/>
</dbReference>
<dbReference type="InterPro" id="IPR033551">
    <property type="entry name" value="DRC7/lobo"/>
</dbReference>
<reference evidence="19 20" key="1">
    <citation type="submission" date="2021-02" db="EMBL/GenBank/DDBJ databases">
        <title>Safari Cat Assemblies.</title>
        <authorList>
            <person name="Bredemeyer K.R."/>
            <person name="Murphy W.J."/>
        </authorList>
    </citation>
    <scope>NUCLEOTIDE SEQUENCE [LARGE SCALE GENOMIC DNA]</scope>
</reference>
<dbReference type="Pfam" id="PF24671">
    <property type="entry name" value="DRC7_C"/>
    <property type="match status" value="1"/>
</dbReference>
<dbReference type="InterPro" id="IPR038765">
    <property type="entry name" value="Papain-like_cys_pep_sf"/>
</dbReference>
<comment type="subunit">
    <text evidence="14">Component of the nexin-dynein regulatory complex (N-DRC). Interacts with TCTE1/DRC5. Interacts with DRC3 and GAS8/DRC4.</text>
</comment>
<feature type="domain" description="CEP76/DRC7 peptidase-like" evidence="16">
    <location>
        <begin position="327"/>
        <end position="398"/>
    </location>
</feature>
<feature type="domain" description="Dynein regulatory complex subunit 7 MORN" evidence="17">
    <location>
        <begin position="459"/>
        <end position="741"/>
    </location>
</feature>
<keyword evidence="5" id="KW-0221">Differentiation</keyword>
<keyword evidence="10" id="KW-0206">Cytoskeleton</keyword>
<organism evidence="19 20">
    <name type="scientific">Felis catus</name>
    <name type="common">Cat</name>
    <name type="synonym">Felis silvestris catus</name>
    <dbReference type="NCBI Taxonomy" id="9685"/>
    <lineage>
        <taxon>Eukaryota</taxon>
        <taxon>Metazoa</taxon>
        <taxon>Chordata</taxon>
        <taxon>Craniata</taxon>
        <taxon>Vertebrata</taxon>
        <taxon>Euteleostomi</taxon>
        <taxon>Mammalia</taxon>
        <taxon>Eutheria</taxon>
        <taxon>Laurasiatheria</taxon>
        <taxon>Carnivora</taxon>
        <taxon>Feliformia</taxon>
        <taxon>Felidae</taxon>
        <taxon>Felinae</taxon>
        <taxon>Felis</taxon>
    </lineage>
</organism>
<protein>
    <recommendedName>
        <fullName evidence="3">Dynein regulatory complex subunit 7</fullName>
    </recommendedName>
    <alternativeName>
        <fullName evidence="12">Coiled-coil domain-containing protein 135</fullName>
    </alternativeName>
    <alternativeName>
        <fullName evidence="13">Coiled-coil domain-containing protein lobo homolog</fullName>
    </alternativeName>
</protein>
<keyword evidence="20" id="KW-1185">Reference proteome</keyword>
<dbReference type="PANTHER" id="PTHR35249:SF2">
    <property type="entry name" value="DYNEIN REGULATORY COMPLEX SUBUNIT 7"/>
    <property type="match status" value="1"/>
</dbReference>
<proteinExistence type="inferred from homology"/>
<dbReference type="InterPro" id="IPR056290">
    <property type="entry name" value="CEPT76/DRC7_peptidase-like_dom"/>
</dbReference>
<comment type="subcellular location">
    <subcellularLocation>
        <location evidence="1">Cytoplasm</location>
        <location evidence="1">Cytoskeleton</location>
        <location evidence="1">Flagellum axoneme</location>
    </subcellularLocation>
</comment>
<keyword evidence="8" id="KW-0175">Coiled coil</keyword>
<keyword evidence="9" id="KW-0969">Cilium</keyword>
<evidence type="ECO:0000259" key="17">
    <source>
        <dbReference type="Pfam" id="PF24667"/>
    </source>
</evidence>
<evidence type="ECO:0000256" key="4">
    <source>
        <dbReference type="ARBA" id="ARBA00022490"/>
    </source>
</evidence>
<evidence type="ECO:0000313" key="19">
    <source>
        <dbReference type="Ensembl" id="ENSFCTP00005003711.1"/>
    </source>
</evidence>
<gene>
    <name evidence="19" type="primary">DRC7</name>
</gene>
<evidence type="ECO:0000256" key="15">
    <source>
        <dbReference type="SAM" id="MobiDB-lite"/>
    </source>
</evidence>
<dbReference type="Pfam" id="PF24667">
    <property type="entry name" value="MORN_DRC7"/>
    <property type="match status" value="1"/>
</dbReference>
<reference evidence="19" key="2">
    <citation type="submission" date="2025-08" db="UniProtKB">
        <authorList>
            <consortium name="Ensembl"/>
        </authorList>
    </citation>
    <scope>IDENTIFICATION</scope>
    <source>
        <strain evidence="19">breed Abyssinian</strain>
    </source>
</reference>
<dbReference type="InterPro" id="IPR056291">
    <property type="entry name" value="MORN_DRC7"/>
</dbReference>
<keyword evidence="7" id="KW-0744">Spermatogenesis</keyword>
<comment type="similarity">
    <text evidence="2">Belongs to the DRC7 family.</text>
</comment>
<evidence type="ECO:0000259" key="18">
    <source>
        <dbReference type="Pfam" id="PF24671"/>
    </source>
</evidence>
<feature type="region of interest" description="Disordered" evidence="15">
    <location>
        <begin position="1"/>
        <end position="22"/>
    </location>
</feature>
<evidence type="ECO:0000256" key="6">
    <source>
        <dbReference type="ARBA" id="ARBA00022846"/>
    </source>
</evidence>
<feature type="region of interest" description="Disordered" evidence="15">
    <location>
        <begin position="412"/>
        <end position="438"/>
    </location>
</feature>
<dbReference type="SUPFAM" id="SSF54001">
    <property type="entry name" value="Cysteine proteinases"/>
    <property type="match status" value="1"/>
</dbReference>
<feature type="compositionally biased region" description="Basic and acidic residues" evidence="15">
    <location>
        <begin position="427"/>
        <end position="437"/>
    </location>
</feature>
<dbReference type="Pfam" id="PF24656">
    <property type="entry name" value="CEPT76_peptidase"/>
    <property type="match status" value="1"/>
</dbReference>
<evidence type="ECO:0000256" key="1">
    <source>
        <dbReference type="ARBA" id="ARBA00004611"/>
    </source>
</evidence>
<evidence type="ECO:0000256" key="8">
    <source>
        <dbReference type="ARBA" id="ARBA00023054"/>
    </source>
</evidence>
<evidence type="ECO:0000256" key="9">
    <source>
        <dbReference type="ARBA" id="ARBA00023069"/>
    </source>
</evidence>
<feature type="compositionally biased region" description="Acidic residues" evidence="15">
    <location>
        <begin position="412"/>
        <end position="426"/>
    </location>
</feature>
<evidence type="ECO:0000256" key="10">
    <source>
        <dbReference type="ARBA" id="ARBA00023212"/>
    </source>
</evidence>
<evidence type="ECO:0000256" key="11">
    <source>
        <dbReference type="ARBA" id="ARBA00023273"/>
    </source>
</evidence>
<evidence type="ECO:0000256" key="5">
    <source>
        <dbReference type="ARBA" id="ARBA00022782"/>
    </source>
</evidence>
<dbReference type="RefSeq" id="XP_044902328.1">
    <property type="nucleotide sequence ID" value="XM_045046393.1"/>
</dbReference>
<feature type="domain" description="Dynein regulatory complex subunit 7 C-terminal" evidence="18">
    <location>
        <begin position="788"/>
        <end position="895"/>
    </location>
</feature>
<evidence type="ECO:0000256" key="13">
    <source>
        <dbReference type="ARBA" id="ARBA00031733"/>
    </source>
</evidence>
<name>A0ABI7W030_FELCA</name>
<dbReference type="GeneID" id="101086272"/>
<dbReference type="InterPro" id="IPR056292">
    <property type="entry name" value="DRC7_C"/>
</dbReference>
<dbReference type="Proteomes" id="UP000823872">
    <property type="component" value="Chromosome E2"/>
</dbReference>